<reference evidence="1" key="1">
    <citation type="submission" date="2015-10" db="EMBL/GenBank/DDBJ databases">
        <authorList>
            <person name="Gilbert D.G."/>
        </authorList>
    </citation>
    <scope>NUCLEOTIDE SEQUENCE</scope>
</reference>
<protein>
    <recommendedName>
        <fullName evidence="2">NIPSNAP domain-containing protein</fullName>
    </recommendedName>
</protein>
<organism evidence="1">
    <name type="scientific">hydrothermal vent metagenome</name>
    <dbReference type="NCBI Taxonomy" id="652676"/>
    <lineage>
        <taxon>unclassified sequences</taxon>
        <taxon>metagenomes</taxon>
        <taxon>ecological metagenomes</taxon>
    </lineage>
</organism>
<proteinExistence type="predicted"/>
<sequence length="99" mass="11087">MYISNWVFRPAPGTHAEVVQNSQEFKRLWEKHGANECHLLNLQGGDVGCMSFIAQFDDAEGYGKTNDAIVADTEFQELMAKTSALGGEWVRHNLARALF</sequence>
<evidence type="ECO:0000313" key="1">
    <source>
        <dbReference type="EMBL" id="CUS53613.1"/>
    </source>
</evidence>
<accession>A0A160TW66</accession>
<dbReference type="AlphaFoldDB" id="A0A160TW66"/>
<dbReference type="Gene3D" id="3.30.70.100">
    <property type="match status" value="1"/>
</dbReference>
<name>A0A160TW66_9ZZZZ</name>
<evidence type="ECO:0008006" key="2">
    <source>
        <dbReference type="Google" id="ProtNLM"/>
    </source>
</evidence>
<gene>
    <name evidence="1" type="ORF">MGWOODY_XGa1519</name>
</gene>
<dbReference type="EMBL" id="CZRL01000097">
    <property type="protein sequence ID" value="CUS53613.1"/>
    <property type="molecule type" value="Genomic_DNA"/>
</dbReference>